<accession>A0ABV4DPV8</accession>
<organism evidence="2 3">
    <name type="scientific">Ligilactobacillus faecis</name>
    <dbReference type="NCBI Taxonomy" id="762833"/>
    <lineage>
        <taxon>Bacteria</taxon>
        <taxon>Bacillati</taxon>
        <taxon>Bacillota</taxon>
        <taxon>Bacilli</taxon>
        <taxon>Lactobacillales</taxon>
        <taxon>Lactobacillaceae</taxon>
        <taxon>Ligilactobacillus</taxon>
    </lineage>
</organism>
<evidence type="ECO:0008006" key="4">
    <source>
        <dbReference type="Google" id="ProtNLM"/>
    </source>
</evidence>
<comment type="caution">
    <text evidence="2">The sequence shown here is derived from an EMBL/GenBank/DDBJ whole genome shotgun (WGS) entry which is preliminary data.</text>
</comment>
<sequence length="199" mass="22746">MLSQKYTTTNLVASSLITGANLFLFLFLSLVTLLAGRHQTSWNVACSLCLSSGTLYLLLKVITLSLANTRAYRVLDTITRCFHYLFLMCLLYPLAFGITFDPRGWIAFGLITAWGFLMLIYTAIFYLRYWRWTYAVSLVTWIVCLILIFTFIPVDLGLITAFILGCLAYYYDKKDPKFLVISCLAETLMLCLFTFGLLF</sequence>
<keyword evidence="1" id="KW-1133">Transmembrane helix</keyword>
<dbReference type="Proteomes" id="UP001565236">
    <property type="component" value="Unassembled WGS sequence"/>
</dbReference>
<feature type="transmembrane region" description="Helical" evidence="1">
    <location>
        <begin position="12"/>
        <end position="36"/>
    </location>
</feature>
<dbReference type="EMBL" id="JBCLUF010000020">
    <property type="protein sequence ID" value="MEY8662510.1"/>
    <property type="molecule type" value="Genomic_DNA"/>
</dbReference>
<evidence type="ECO:0000313" key="3">
    <source>
        <dbReference type="Proteomes" id="UP001565236"/>
    </source>
</evidence>
<keyword evidence="1" id="KW-0812">Transmembrane</keyword>
<keyword evidence="3" id="KW-1185">Reference proteome</keyword>
<evidence type="ECO:0000256" key="1">
    <source>
        <dbReference type="SAM" id="Phobius"/>
    </source>
</evidence>
<reference evidence="2 3" key="1">
    <citation type="submission" date="2024-03" db="EMBL/GenBank/DDBJ databases">
        <title>Mouse gut bacterial collection (mGBC) of GemPharmatech.</title>
        <authorList>
            <person name="He Y."/>
            <person name="Dong L."/>
            <person name="Wu D."/>
            <person name="Gao X."/>
            <person name="Lin Z."/>
        </authorList>
    </citation>
    <scope>NUCLEOTIDE SEQUENCE [LARGE SCALE GENOMIC DNA]</scope>
    <source>
        <strain evidence="2 3">15-30</strain>
    </source>
</reference>
<feature type="transmembrane region" description="Helical" evidence="1">
    <location>
        <begin position="42"/>
        <end position="62"/>
    </location>
</feature>
<name>A0ABV4DPV8_9LACO</name>
<feature type="transmembrane region" description="Helical" evidence="1">
    <location>
        <begin position="106"/>
        <end position="126"/>
    </location>
</feature>
<feature type="transmembrane region" description="Helical" evidence="1">
    <location>
        <begin position="177"/>
        <end position="198"/>
    </location>
</feature>
<proteinExistence type="predicted"/>
<gene>
    <name evidence="2" type="ORF">AALT52_06375</name>
</gene>
<feature type="transmembrane region" description="Helical" evidence="1">
    <location>
        <begin position="138"/>
        <end position="171"/>
    </location>
</feature>
<keyword evidence="1" id="KW-0472">Membrane</keyword>
<protein>
    <recommendedName>
        <fullName evidence="4">Integral membrane protein</fullName>
    </recommendedName>
</protein>
<evidence type="ECO:0000313" key="2">
    <source>
        <dbReference type="EMBL" id="MEY8662510.1"/>
    </source>
</evidence>
<dbReference type="RefSeq" id="WP_369942117.1">
    <property type="nucleotide sequence ID" value="NZ_JBCLUF010000020.1"/>
</dbReference>
<feature type="transmembrane region" description="Helical" evidence="1">
    <location>
        <begin position="82"/>
        <end position="100"/>
    </location>
</feature>